<sequence>MANVKLPSPPPTPFLTQPGSVSWTAHRWAEERQAIERTCVAALARIRKASANTVAEESHGRRGSVQQVESETGLDIRGHTEQRVTLPPISRILEGIPHTLPAALQVWQSSRHSSFSSLCSEGSSTYQASPTSPSSSVFSFMGSSGYLTTDTSSSYQPSQVCFRDPFRGSQCPPLRFREPTPPPSIEARSSTPRSSERLLQRLEGPESRPYHRTKSQSDYRSVRHQPYSIAEWKSRRSSTPALGGGTEHVRRSLIRPDPVGRTTADVSGFKNLSPNKTHQKPSGSWQFKSSNSSASKGKRCNVSYTFEQSMFIVYHTVDLGLDWNEVNKRYDMWFLNNNPARSKGALTCEYYRTNLRIPFARPDGLLDLGPFRRDEHEVSKYAYEGAKYRIRSVGCRDDGVKVPLAERFPEEIVNPRNQWVLPEHREDPAIIKLAAMRKAQREQFLRMYPRVISP</sequence>
<comment type="caution">
    <text evidence="2">The sequence shown here is derived from an EMBL/GenBank/DDBJ whole genome shotgun (WGS) entry which is preliminary data.</text>
</comment>
<proteinExistence type="predicted"/>
<dbReference type="Proteomes" id="UP001239445">
    <property type="component" value="Unassembled WGS sequence"/>
</dbReference>
<evidence type="ECO:0000256" key="1">
    <source>
        <dbReference type="SAM" id="MobiDB-lite"/>
    </source>
</evidence>
<evidence type="ECO:0000313" key="2">
    <source>
        <dbReference type="EMBL" id="KAK1751720.1"/>
    </source>
</evidence>
<reference evidence="2" key="1">
    <citation type="submission" date="2023-06" db="EMBL/GenBank/DDBJ databases">
        <title>Genome-scale phylogeny and comparative genomics of the fungal order Sordariales.</title>
        <authorList>
            <consortium name="Lawrence Berkeley National Laboratory"/>
            <person name="Hensen N."/>
            <person name="Bonometti L."/>
            <person name="Westerberg I."/>
            <person name="Brannstrom I.O."/>
            <person name="Guillou S."/>
            <person name="Cros-Aarteil S."/>
            <person name="Calhoun S."/>
            <person name="Haridas S."/>
            <person name="Kuo A."/>
            <person name="Mondo S."/>
            <person name="Pangilinan J."/>
            <person name="Riley R."/>
            <person name="Labutti K."/>
            <person name="Andreopoulos B."/>
            <person name="Lipzen A."/>
            <person name="Chen C."/>
            <person name="Yanf M."/>
            <person name="Daum C."/>
            <person name="Ng V."/>
            <person name="Clum A."/>
            <person name="Steindorff A."/>
            <person name="Ohm R."/>
            <person name="Martin F."/>
            <person name="Silar P."/>
            <person name="Natvig D."/>
            <person name="Lalanne C."/>
            <person name="Gautier V."/>
            <person name="Ament-Velasquez S.L."/>
            <person name="Kruys A."/>
            <person name="Hutchinson M.I."/>
            <person name="Powell A.J."/>
            <person name="Barry K."/>
            <person name="Miller A.N."/>
            <person name="Grigoriev I.V."/>
            <person name="Debuchy R."/>
            <person name="Gladieux P."/>
            <person name="Thoren M.H."/>
            <person name="Johannesson H."/>
        </authorList>
    </citation>
    <scope>NUCLEOTIDE SEQUENCE</scope>
    <source>
        <strain evidence="2">PSN4</strain>
    </source>
</reference>
<gene>
    <name evidence="2" type="ORF">QBC47DRAFT_74595</name>
</gene>
<dbReference type="AlphaFoldDB" id="A0AAJ0B5R0"/>
<feature type="compositionally biased region" description="Basic and acidic residues" evidence="1">
    <location>
        <begin position="194"/>
        <end position="221"/>
    </location>
</feature>
<feature type="region of interest" description="Disordered" evidence="1">
    <location>
        <begin position="171"/>
        <end position="295"/>
    </location>
</feature>
<keyword evidence="3" id="KW-1185">Reference proteome</keyword>
<feature type="region of interest" description="Disordered" evidence="1">
    <location>
        <begin position="52"/>
        <end position="72"/>
    </location>
</feature>
<feature type="compositionally biased region" description="Polar residues" evidence="1">
    <location>
        <begin position="270"/>
        <end position="295"/>
    </location>
</feature>
<protein>
    <submittedName>
        <fullName evidence="2">Uncharacterized protein</fullName>
    </submittedName>
</protein>
<evidence type="ECO:0000313" key="3">
    <source>
        <dbReference type="Proteomes" id="UP001239445"/>
    </source>
</evidence>
<name>A0AAJ0B5R0_9PEZI</name>
<dbReference type="EMBL" id="MU839841">
    <property type="protein sequence ID" value="KAK1751720.1"/>
    <property type="molecule type" value="Genomic_DNA"/>
</dbReference>
<organism evidence="2 3">
    <name type="scientific">Echria macrotheca</name>
    <dbReference type="NCBI Taxonomy" id="438768"/>
    <lineage>
        <taxon>Eukaryota</taxon>
        <taxon>Fungi</taxon>
        <taxon>Dikarya</taxon>
        <taxon>Ascomycota</taxon>
        <taxon>Pezizomycotina</taxon>
        <taxon>Sordariomycetes</taxon>
        <taxon>Sordariomycetidae</taxon>
        <taxon>Sordariales</taxon>
        <taxon>Schizotheciaceae</taxon>
        <taxon>Echria</taxon>
    </lineage>
</organism>
<accession>A0AAJ0B5R0</accession>